<evidence type="ECO:0000313" key="2">
    <source>
        <dbReference type="Proteomes" id="UP000683360"/>
    </source>
</evidence>
<name>A0A8S3R318_MYTED</name>
<accession>A0A8S3R318</accession>
<dbReference type="Proteomes" id="UP000683360">
    <property type="component" value="Unassembled WGS sequence"/>
</dbReference>
<keyword evidence="2" id="KW-1185">Reference proteome</keyword>
<dbReference type="AlphaFoldDB" id="A0A8S3R318"/>
<comment type="caution">
    <text evidence="1">The sequence shown here is derived from an EMBL/GenBank/DDBJ whole genome shotgun (WGS) entry which is preliminary data.</text>
</comment>
<reference evidence="1" key="1">
    <citation type="submission" date="2021-03" db="EMBL/GenBank/DDBJ databases">
        <authorList>
            <person name="Bekaert M."/>
        </authorList>
    </citation>
    <scope>NUCLEOTIDE SEQUENCE</scope>
</reference>
<dbReference type="EMBL" id="CAJPWZ010000833">
    <property type="protein sequence ID" value="CAG2201145.1"/>
    <property type="molecule type" value="Genomic_DNA"/>
</dbReference>
<gene>
    <name evidence="1" type="ORF">MEDL_15767</name>
</gene>
<dbReference type="OrthoDB" id="10372454at2759"/>
<organism evidence="1 2">
    <name type="scientific">Mytilus edulis</name>
    <name type="common">Blue mussel</name>
    <dbReference type="NCBI Taxonomy" id="6550"/>
    <lineage>
        <taxon>Eukaryota</taxon>
        <taxon>Metazoa</taxon>
        <taxon>Spiralia</taxon>
        <taxon>Lophotrochozoa</taxon>
        <taxon>Mollusca</taxon>
        <taxon>Bivalvia</taxon>
        <taxon>Autobranchia</taxon>
        <taxon>Pteriomorphia</taxon>
        <taxon>Mytilida</taxon>
        <taxon>Mytiloidea</taxon>
        <taxon>Mytilidae</taxon>
        <taxon>Mytilinae</taxon>
        <taxon>Mytilus</taxon>
    </lineage>
</organism>
<evidence type="ECO:0000313" key="1">
    <source>
        <dbReference type="EMBL" id="CAG2201145.1"/>
    </source>
</evidence>
<sequence length="168" mass="18969">MQSLIEDGDLQQINLQCKIDDKLSKILSLTKMAEISIITNPPTIKMTTTGYKQAQQMIPKISKTIKDINPTLLARFEIPKQGKAPAITGCTIMPTQQIIFVDQANDRLIIHNENNSFHSEIHVSHWPIDVTCIDENTVAVTHNAEPYHIEIINIADRNIVKRMKTSNI</sequence>
<protein>
    <submittedName>
        <fullName evidence="1">Uncharacterized protein</fullName>
    </submittedName>
</protein>
<proteinExistence type="predicted"/>